<dbReference type="InterPro" id="IPR036890">
    <property type="entry name" value="HATPase_C_sf"/>
</dbReference>
<dbReference type="Pfam" id="PF00512">
    <property type="entry name" value="HisKA"/>
    <property type="match status" value="1"/>
</dbReference>
<proteinExistence type="predicted"/>
<evidence type="ECO:0000256" key="10">
    <source>
        <dbReference type="SAM" id="Phobius"/>
    </source>
</evidence>
<dbReference type="PANTHER" id="PTHR45436">
    <property type="entry name" value="SENSOR HISTIDINE KINASE YKOH"/>
    <property type="match status" value="1"/>
</dbReference>
<protein>
    <recommendedName>
        <fullName evidence="3">histidine kinase</fullName>
        <ecNumber evidence="3">2.7.13.3</ecNumber>
    </recommendedName>
</protein>
<dbReference type="RefSeq" id="WP_211630302.1">
    <property type="nucleotide sequence ID" value="NZ_CP073100.1"/>
</dbReference>
<evidence type="ECO:0000256" key="2">
    <source>
        <dbReference type="ARBA" id="ARBA00004370"/>
    </source>
</evidence>
<evidence type="ECO:0000259" key="12">
    <source>
        <dbReference type="PROSITE" id="PS50885"/>
    </source>
</evidence>
<evidence type="ECO:0000313" key="13">
    <source>
        <dbReference type="EMBL" id="QUE50198.1"/>
    </source>
</evidence>
<keyword evidence="10" id="KW-0472">Membrane</keyword>
<dbReference type="EC" id="2.7.13.3" evidence="3"/>
<dbReference type="InterPro" id="IPR050428">
    <property type="entry name" value="TCS_sensor_his_kinase"/>
</dbReference>
<evidence type="ECO:0000256" key="8">
    <source>
        <dbReference type="ARBA" id="ARBA00022989"/>
    </source>
</evidence>
<dbReference type="InterPro" id="IPR005467">
    <property type="entry name" value="His_kinase_dom"/>
</dbReference>
<keyword evidence="7 13" id="KW-0418">Kinase</keyword>
<dbReference type="EMBL" id="CP073100">
    <property type="protein sequence ID" value="QUE50198.1"/>
    <property type="molecule type" value="Genomic_DNA"/>
</dbReference>
<comment type="catalytic activity">
    <reaction evidence="1">
        <text>ATP + protein L-histidine = ADP + protein N-phospho-L-histidine.</text>
        <dbReference type="EC" id="2.7.13.3"/>
    </reaction>
</comment>
<evidence type="ECO:0000256" key="6">
    <source>
        <dbReference type="ARBA" id="ARBA00022692"/>
    </source>
</evidence>
<keyword evidence="5" id="KW-0808">Transferase</keyword>
<keyword evidence="8 10" id="KW-1133">Transmembrane helix</keyword>
<keyword evidence="14" id="KW-1185">Reference proteome</keyword>
<reference evidence="13" key="1">
    <citation type="submission" date="2021-04" db="EMBL/GenBank/DDBJ databases">
        <title>Luteolibacter sp. 32A isolated from the skin of an Anderson's salamander (Ambystoma andersonii).</title>
        <authorList>
            <person name="Spergser J."/>
            <person name="Busse H.-J."/>
        </authorList>
    </citation>
    <scope>NUCLEOTIDE SEQUENCE</scope>
    <source>
        <strain evidence="13">32A</strain>
    </source>
</reference>
<evidence type="ECO:0000259" key="11">
    <source>
        <dbReference type="PROSITE" id="PS50109"/>
    </source>
</evidence>
<dbReference type="PROSITE" id="PS50885">
    <property type="entry name" value="HAMP"/>
    <property type="match status" value="1"/>
</dbReference>
<dbReference type="InterPro" id="IPR036097">
    <property type="entry name" value="HisK_dim/P_sf"/>
</dbReference>
<evidence type="ECO:0000256" key="7">
    <source>
        <dbReference type="ARBA" id="ARBA00022777"/>
    </source>
</evidence>
<dbReference type="PANTHER" id="PTHR45436:SF5">
    <property type="entry name" value="SENSOR HISTIDINE KINASE TRCS"/>
    <property type="match status" value="1"/>
</dbReference>
<gene>
    <name evidence="13" type="ORF">KBB96_15140</name>
</gene>
<dbReference type="CDD" id="cd00082">
    <property type="entry name" value="HisKA"/>
    <property type="match status" value="1"/>
</dbReference>
<dbReference type="Pfam" id="PF02518">
    <property type="entry name" value="HATPase_c"/>
    <property type="match status" value="1"/>
</dbReference>
<feature type="domain" description="HAMP" evidence="12">
    <location>
        <begin position="192"/>
        <end position="245"/>
    </location>
</feature>
<organism evidence="13 14">
    <name type="scientific">Luteolibacter ambystomatis</name>
    <dbReference type="NCBI Taxonomy" id="2824561"/>
    <lineage>
        <taxon>Bacteria</taxon>
        <taxon>Pseudomonadati</taxon>
        <taxon>Verrucomicrobiota</taxon>
        <taxon>Verrucomicrobiia</taxon>
        <taxon>Verrucomicrobiales</taxon>
        <taxon>Verrucomicrobiaceae</taxon>
        <taxon>Luteolibacter</taxon>
    </lineage>
</organism>
<dbReference type="GO" id="GO:0000155">
    <property type="term" value="F:phosphorelay sensor kinase activity"/>
    <property type="evidence" value="ECO:0007669"/>
    <property type="project" value="InterPro"/>
</dbReference>
<evidence type="ECO:0000256" key="4">
    <source>
        <dbReference type="ARBA" id="ARBA00022553"/>
    </source>
</evidence>
<dbReference type="SMART" id="SM00388">
    <property type="entry name" value="HisKA"/>
    <property type="match status" value="1"/>
</dbReference>
<keyword evidence="9" id="KW-0902">Two-component regulatory system</keyword>
<dbReference type="Gene3D" id="1.10.287.130">
    <property type="match status" value="1"/>
</dbReference>
<evidence type="ECO:0000256" key="3">
    <source>
        <dbReference type="ARBA" id="ARBA00012438"/>
    </source>
</evidence>
<sequence length="467" mass="51014">MNSLKGTLTLRLLLGGIVLLGLAGVAFHWQMRRALTEEFDAALRLTAQSLQAFVEEKGETLKMDSDVDEMPQFNVRRGNTVFLLRRADGQEIRRSLSLGKETLPMAGGTTKEPVYFETKLGDGRKLRCIGYRLEAGHEHEEESGHPGREALLVVGRVRTPLEHTLRELRNSLWIAGGVTLAGMAGLLIWGVRRGLRPLDELVTEISGVTASSLATRFPVEPLPAELQPIAGRLNELLERLAAVFEREKSFTANVAHELRTPLAELRALAEVNLMAPPETADEQAAGWQEVRTVSGRMESLALRLLELARSEEPGRLVRREPVGIPALVDVVWQRHAAAAGGRGITCQREIPAGLVWESDPVLLDLIFTNLIGNAVHHALVDSMVRITADALSIRFANAAPGLTAVDLPNLFERFWKKDAARSDGRRHGLGLALARETAGLLGGTLEARLTGDGVIEFRLVAASSDPE</sequence>
<keyword evidence="4" id="KW-0597">Phosphoprotein</keyword>
<dbReference type="Gene3D" id="3.30.565.10">
    <property type="entry name" value="Histidine kinase-like ATPase, C-terminal domain"/>
    <property type="match status" value="1"/>
</dbReference>
<dbReference type="InterPro" id="IPR003594">
    <property type="entry name" value="HATPase_dom"/>
</dbReference>
<feature type="domain" description="Histidine kinase" evidence="11">
    <location>
        <begin position="253"/>
        <end position="446"/>
    </location>
</feature>
<comment type="subcellular location">
    <subcellularLocation>
        <location evidence="2">Membrane</location>
    </subcellularLocation>
</comment>
<evidence type="ECO:0000256" key="1">
    <source>
        <dbReference type="ARBA" id="ARBA00000085"/>
    </source>
</evidence>
<evidence type="ECO:0000256" key="9">
    <source>
        <dbReference type="ARBA" id="ARBA00023012"/>
    </source>
</evidence>
<dbReference type="SMART" id="SM00304">
    <property type="entry name" value="HAMP"/>
    <property type="match status" value="1"/>
</dbReference>
<dbReference type="SUPFAM" id="SSF47384">
    <property type="entry name" value="Homodimeric domain of signal transducing histidine kinase"/>
    <property type="match status" value="1"/>
</dbReference>
<dbReference type="Proteomes" id="UP000676169">
    <property type="component" value="Chromosome"/>
</dbReference>
<feature type="transmembrane region" description="Helical" evidence="10">
    <location>
        <begin position="12"/>
        <end position="29"/>
    </location>
</feature>
<dbReference type="SUPFAM" id="SSF55874">
    <property type="entry name" value="ATPase domain of HSP90 chaperone/DNA topoisomerase II/histidine kinase"/>
    <property type="match status" value="1"/>
</dbReference>
<dbReference type="GO" id="GO:0005886">
    <property type="term" value="C:plasma membrane"/>
    <property type="evidence" value="ECO:0007669"/>
    <property type="project" value="TreeGrafter"/>
</dbReference>
<dbReference type="KEGG" id="lamb:KBB96_15140"/>
<dbReference type="InterPro" id="IPR003661">
    <property type="entry name" value="HisK_dim/P_dom"/>
</dbReference>
<keyword evidence="6 10" id="KW-0812">Transmembrane</keyword>
<dbReference type="InterPro" id="IPR003660">
    <property type="entry name" value="HAMP_dom"/>
</dbReference>
<feature type="transmembrane region" description="Helical" evidence="10">
    <location>
        <begin position="172"/>
        <end position="191"/>
    </location>
</feature>
<evidence type="ECO:0000256" key="5">
    <source>
        <dbReference type="ARBA" id="ARBA00022679"/>
    </source>
</evidence>
<dbReference type="PROSITE" id="PS50109">
    <property type="entry name" value="HIS_KIN"/>
    <property type="match status" value="1"/>
</dbReference>
<dbReference type="AlphaFoldDB" id="A0A975G7F7"/>
<dbReference type="SMART" id="SM00387">
    <property type="entry name" value="HATPase_c"/>
    <property type="match status" value="1"/>
</dbReference>
<accession>A0A975G7F7</accession>
<name>A0A975G7F7_9BACT</name>
<evidence type="ECO:0000313" key="14">
    <source>
        <dbReference type="Proteomes" id="UP000676169"/>
    </source>
</evidence>